<dbReference type="AlphaFoldDB" id="A0A2I1R7Y9"/>
<dbReference type="EMBL" id="PKJC01000007">
    <property type="protein sequence ID" value="PKZ65271.1"/>
    <property type="molecule type" value="Genomic_DNA"/>
</dbReference>
<evidence type="ECO:0000313" key="3">
    <source>
        <dbReference type="EMBL" id="PKZ65271.1"/>
    </source>
</evidence>
<accession>A0A2I1R7Y9</accession>
<dbReference type="RefSeq" id="WP_101820256.1">
    <property type="nucleotide sequence ID" value="NZ_CP096585.1"/>
</dbReference>
<feature type="domain" description="GIY-YIG" evidence="2">
    <location>
        <begin position="1"/>
        <end position="76"/>
    </location>
</feature>
<dbReference type="Pfam" id="PF01541">
    <property type="entry name" value="GIY-YIG"/>
    <property type="match status" value="1"/>
</dbReference>
<gene>
    <name evidence="3" type="ORF">CYJ73_11325</name>
</gene>
<evidence type="ECO:0000256" key="1">
    <source>
        <dbReference type="ARBA" id="ARBA00007435"/>
    </source>
</evidence>
<dbReference type="SUPFAM" id="SSF82771">
    <property type="entry name" value="GIY-YIG endonuclease"/>
    <property type="match status" value="1"/>
</dbReference>
<comment type="caution">
    <text evidence="3">The sequence shown here is derived from an EMBL/GenBank/DDBJ whole genome shotgun (WGS) entry which is preliminary data.</text>
</comment>
<dbReference type="InterPro" id="IPR035901">
    <property type="entry name" value="GIY-YIG_endonuc_sf"/>
</dbReference>
<evidence type="ECO:0000313" key="4">
    <source>
        <dbReference type="Proteomes" id="UP000234662"/>
    </source>
</evidence>
<dbReference type="InterPro" id="IPR050190">
    <property type="entry name" value="UPF0213_domain"/>
</dbReference>
<proteinExistence type="inferred from homology"/>
<name>A0A2I1R7Y9_9ACTN</name>
<sequence>MSGFVYILECSDGTLYVGSTRDVEHRLDQHQSGNGSRYTRPRRPVRLVYQQEFPHIGEAYAAERRIHGWSRAKRTALIEGRLDLLPELSRADGR</sequence>
<dbReference type="PANTHER" id="PTHR34477">
    <property type="entry name" value="UPF0213 PROTEIN YHBQ"/>
    <property type="match status" value="1"/>
</dbReference>
<evidence type="ECO:0000259" key="2">
    <source>
        <dbReference type="PROSITE" id="PS50164"/>
    </source>
</evidence>
<dbReference type="CDD" id="cd10456">
    <property type="entry name" value="GIY-YIG_UPF0213"/>
    <property type="match status" value="1"/>
</dbReference>
<dbReference type="Gene3D" id="3.40.1440.10">
    <property type="entry name" value="GIY-YIG endonuclease"/>
    <property type="match status" value="1"/>
</dbReference>
<protein>
    <recommendedName>
        <fullName evidence="2">GIY-YIG domain-containing protein</fullName>
    </recommendedName>
</protein>
<organism evidence="3 4">
    <name type="scientific">Gordonia terrae</name>
    <dbReference type="NCBI Taxonomy" id="2055"/>
    <lineage>
        <taxon>Bacteria</taxon>
        <taxon>Bacillati</taxon>
        <taxon>Actinomycetota</taxon>
        <taxon>Actinomycetes</taxon>
        <taxon>Mycobacteriales</taxon>
        <taxon>Gordoniaceae</taxon>
        <taxon>Gordonia</taxon>
    </lineage>
</organism>
<reference evidence="3 4" key="1">
    <citation type="submission" date="2017-12" db="EMBL/GenBank/DDBJ databases">
        <title>Phylogenetic diversity of female urinary microbiome.</title>
        <authorList>
            <person name="Thomas-White K."/>
            <person name="Wolfe A.J."/>
        </authorList>
    </citation>
    <scope>NUCLEOTIDE SEQUENCE [LARGE SCALE GENOMIC DNA]</scope>
    <source>
        <strain evidence="3 4">UMB0777</strain>
    </source>
</reference>
<dbReference type="InterPro" id="IPR000305">
    <property type="entry name" value="GIY-YIG_endonuc"/>
</dbReference>
<dbReference type="Proteomes" id="UP000234662">
    <property type="component" value="Unassembled WGS sequence"/>
</dbReference>
<dbReference type="PANTHER" id="PTHR34477:SF1">
    <property type="entry name" value="UPF0213 PROTEIN YHBQ"/>
    <property type="match status" value="1"/>
</dbReference>
<comment type="similarity">
    <text evidence="1">Belongs to the UPF0213 family.</text>
</comment>
<dbReference type="PROSITE" id="PS50164">
    <property type="entry name" value="GIY_YIG"/>
    <property type="match status" value="1"/>
</dbReference>